<dbReference type="Proteomes" id="UP001139104">
    <property type="component" value="Unassembled WGS sequence"/>
</dbReference>
<dbReference type="RefSeq" id="WP_243067565.1">
    <property type="nucleotide sequence ID" value="NZ_JAIVFK010000009.1"/>
</dbReference>
<keyword evidence="3" id="KW-1185">Reference proteome</keyword>
<dbReference type="EMBL" id="JAIVFP010000001">
    <property type="protein sequence ID" value="MCI4683624.1"/>
    <property type="molecule type" value="Genomic_DNA"/>
</dbReference>
<comment type="caution">
    <text evidence="2">The sequence shown here is derived from an EMBL/GenBank/DDBJ whole genome shotgun (WGS) entry which is preliminary data.</text>
</comment>
<dbReference type="Pfam" id="PF08242">
    <property type="entry name" value="Methyltransf_12"/>
    <property type="match status" value="1"/>
</dbReference>
<reference evidence="2" key="1">
    <citation type="journal article" date="2022" name="ISME J.">
        <title>Identification of active gaseous-alkane degraders at natural gas seeps.</title>
        <authorList>
            <person name="Farhan Ul Haque M."/>
            <person name="Hernandez M."/>
            <person name="Crombie A.T."/>
            <person name="Murrell J.C."/>
        </authorList>
    </citation>
    <scope>NUCLEOTIDE SEQUENCE</scope>
    <source>
        <strain evidence="2">PC2</strain>
    </source>
</reference>
<keyword evidence="2" id="KW-0489">Methyltransferase</keyword>
<evidence type="ECO:0000313" key="2">
    <source>
        <dbReference type="EMBL" id="MCI4683624.1"/>
    </source>
</evidence>
<dbReference type="InterPro" id="IPR029063">
    <property type="entry name" value="SAM-dependent_MTases_sf"/>
</dbReference>
<evidence type="ECO:0000259" key="1">
    <source>
        <dbReference type="Pfam" id="PF08242"/>
    </source>
</evidence>
<dbReference type="InterPro" id="IPR013217">
    <property type="entry name" value="Methyltransf_12"/>
</dbReference>
<name>A0ABS9Z7J1_9HYPH</name>
<proteinExistence type="predicted"/>
<dbReference type="GO" id="GO:0008168">
    <property type="term" value="F:methyltransferase activity"/>
    <property type="evidence" value="ECO:0007669"/>
    <property type="project" value="UniProtKB-KW"/>
</dbReference>
<feature type="domain" description="Methyltransferase type 12" evidence="1">
    <location>
        <begin position="47"/>
        <end position="141"/>
    </location>
</feature>
<dbReference type="GO" id="GO:0032259">
    <property type="term" value="P:methylation"/>
    <property type="evidence" value="ECO:0007669"/>
    <property type="project" value="UniProtKB-KW"/>
</dbReference>
<dbReference type="Gene3D" id="3.40.50.150">
    <property type="entry name" value="Vaccinia Virus protein VP39"/>
    <property type="match status" value="1"/>
</dbReference>
<accession>A0ABS9Z7J1</accession>
<protein>
    <submittedName>
        <fullName evidence="2">Class I SAM-dependent methyltransferase</fullName>
    </submittedName>
</protein>
<dbReference type="SUPFAM" id="SSF53335">
    <property type="entry name" value="S-adenosyl-L-methionine-dependent methyltransferases"/>
    <property type="match status" value="1"/>
</dbReference>
<organism evidence="2 3">
    <name type="scientific">Candidatus Rhodoblastus alkanivorans</name>
    <dbReference type="NCBI Taxonomy" id="2954117"/>
    <lineage>
        <taxon>Bacteria</taxon>
        <taxon>Pseudomonadati</taxon>
        <taxon>Pseudomonadota</taxon>
        <taxon>Alphaproteobacteria</taxon>
        <taxon>Hyphomicrobiales</taxon>
        <taxon>Rhodoblastaceae</taxon>
        <taxon>Rhodoblastus</taxon>
    </lineage>
</organism>
<dbReference type="PANTHER" id="PTHR43861">
    <property type="entry name" value="TRANS-ACONITATE 2-METHYLTRANSFERASE-RELATED"/>
    <property type="match status" value="1"/>
</dbReference>
<keyword evidence="2" id="KW-0808">Transferase</keyword>
<dbReference type="CDD" id="cd02440">
    <property type="entry name" value="AdoMet_MTases"/>
    <property type="match status" value="1"/>
</dbReference>
<sequence length="209" mass="22916">MAIGAFLRRICGPYEHRVSEAYRSIYVHLDDFVAGIRESQPEAHRILEIGCGEGAVTERLAAAYPQAEILAIDITPRVGRLYRGPAGKVSFEQVAVQDVARKRPGQFDLIVLADVLHHAPPSLHDELLASAKAALAAGGLFVFKDGERDFTPIHGMCYASDRLLTGDRIRFMSATEMRERLDSVFGAAAIEAVARVAPWNNNLAFMVRG</sequence>
<gene>
    <name evidence="2" type="ORF">K2U94_12740</name>
</gene>
<evidence type="ECO:0000313" key="3">
    <source>
        <dbReference type="Proteomes" id="UP001139104"/>
    </source>
</evidence>